<dbReference type="GO" id="GO:0004590">
    <property type="term" value="F:orotidine-5'-phosphate decarboxylase activity"/>
    <property type="evidence" value="ECO:0007669"/>
    <property type="project" value="UniProtKB-EC"/>
</dbReference>
<dbReference type="InterPro" id="IPR000836">
    <property type="entry name" value="PRTase_dom"/>
</dbReference>
<evidence type="ECO:0000256" key="6">
    <source>
        <dbReference type="ARBA" id="ARBA00012321"/>
    </source>
</evidence>
<evidence type="ECO:0000256" key="10">
    <source>
        <dbReference type="ARBA" id="ARBA00022793"/>
    </source>
</evidence>
<dbReference type="PANTHER" id="PTHR19278:SF33">
    <property type="entry name" value="OROTATE PHOSPHORIBOSYLTRANSFERASE"/>
    <property type="match status" value="1"/>
</dbReference>
<dbReference type="Pfam" id="PF00156">
    <property type="entry name" value="Pribosyltran"/>
    <property type="match status" value="1"/>
</dbReference>
<proteinExistence type="inferred from homology"/>
<feature type="domain" description="Phosphoribosyltransferase" evidence="14">
    <location>
        <begin position="233"/>
        <end position="338"/>
    </location>
</feature>
<keyword evidence="9 15" id="KW-0808">Transferase</keyword>
<dbReference type="CDD" id="cd06223">
    <property type="entry name" value="PRTases_typeI"/>
    <property type="match status" value="1"/>
</dbReference>
<evidence type="ECO:0000256" key="2">
    <source>
        <dbReference type="ARBA" id="ARBA00004889"/>
    </source>
</evidence>
<comment type="similarity">
    <text evidence="3">In the N-terminal section; belongs to the purine/pyrimidine phosphoribosyltransferase family.</text>
</comment>
<dbReference type="CDD" id="cd15465">
    <property type="entry name" value="bS6_mito"/>
    <property type="match status" value="1"/>
</dbReference>
<dbReference type="SUPFAM" id="SSF53271">
    <property type="entry name" value="PRTase-like"/>
    <property type="match status" value="1"/>
</dbReference>
<organism evidence="15 16">
    <name type="scientific">Oesophagostomum dentatum</name>
    <name type="common">Nodular worm</name>
    <dbReference type="NCBI Taxonomy" id="61180"/>
    <lineage>
        <taxon>Eukaryota</taxon>
        <taxon>Metazoa</taxon>
        <taxon>Ecdysozoa</taxon>
        <taxon>Nematoda</taxon>
        <taxon>Chromadorea</taxon>
        <taxon>Rhabditida</taxon>
        <taxon>Rhabditina</taxon>
        <taxon>Rhabditomorpha</taxon>
        <taxon>Strongyloidea</taxon>
        <taxon>Strongylidae</taxon>
        <taxon>Oesophagostomum</taxon>
    </lineage>
</organism>
<protein>
    <recommendedName>
        <fullName evidence="7">Uridine 5'-monophosphate synthase</fullName>
        <ecNumber evidence="5">2.4.2.10</ecNumber>
        <ecNumber evidence="6">4.1.1.23</ecNumber>
    </recommendedName>
</protein>
<keyword evidence="12" id="KW-0456">Lyase</keyword>
<dbReference type="GO" id="GO:0044205">
    <property type="term" value="P:'de novo' UMP biosynthetic process"/>
    <property type="evidence" value="ECO:0007669"/>
    <property type="project" value="UniProtKB-UniPathway"/>
</dbReference>
<dbReference type="InterPro" id="IPR014717">
    <property type="entry name" value="Transl_elong_EF1B/ribsomal_bS6"/>
</dbReference>
<evidence type="ECO:0000256" key="11">
    <source>
        <dbReference type="ARBA" id="ARBA00022975"/>
    </source>
</evidence>
<dbReference type="Gene3D" id="3.40.50.2020">
    <property type="match status" value="1"/>
</dbReference>
<reference evidence="15 16" key="1">
    <citation type="submission" date="2014-03" db="EMBL/GenBank/DDBJ databases">
        <title>Draft genome of the hookworm Oesophagostomum dentatum.</title>
        <authorList>
            <person name="Mitreva M."/>
        </authorList>
    </citation>
    <scope>NUCLEOTIDE SEQUENCE [LARGE SCALE GENOMIC DNA]</scope>
    <source>
        <strain evidence="15 16">OD-Hann</strain>
    </source>
</reference>
<dbReference type="GO" id="GO:0006412">
    <property type="term" value="P:translation"/>
    <property type="evidence" value="ECO:0007669"/>
    <property type="project" value="InterPro"/>
</dbReference>
<dbReference type="PANTHER" id="PTHR19278">
    <property type="entry name" value="OROTATE PHOSPHORIBOSYLTRANSFERASE"/>
    <property type="match status" value="1"/>
</dbReference>
<comment type="pathway">
    <text evidence="1">Pyrimidine metabolism; UMP biosynthesis via de novo pathway; UMP from orotate: step 2/2.</text>
</comment>
<dbReference type="InterPro" id="IPR004467">
    <property type="entry name" value="Or_phspho_trans_dom"/>
</dbReference>
<evidence type="ECO:0000256" key="9">
    <source>
        <dbReference type="ARBA" id="ARBA00022679"/>
    </source>
</evidence>
<dbReference type="HAMAP" id="MF_01208">
    <property type="entry name" value="PyrE"/>
    <property type="match status" value="1"/>
</dbReference>
<evidence type="ECO:0000259" key="14">
    <source>
        <dbReference type="Pfam" id="PF00156"/>
    </source>
</evidence>
<dbReference type="OrthoDB" id="10263753at2759"/>
<dbReference type="GO" id="GO:0004588">
    <property type="term" value="F:orotate phosphoribosyltransferase activity"/>
    <property type="evidence" value="ECO:0007669"/>
    <property type="project" value="UniProtKB-EC"/>
</dbReference>
<dbReference type="EMBL" id="KN554582">
    <property type="protein sequence ID" value="KHJ89186.1"/>
    <property type="molecule type" value="Genomic_DNA"/>
</dbReference>
<keyword evidence="10" id="KW-0210">Decarboxylase</keyword>
<evidence type="ECO:0000256" key="7">
    <source>
        <dbReference type="ARBA" id="ARBA00015047"/>
    </source>
</evidence>
<evidence type="ECO:0000256" key="1">
    <source>
        <dbReference type="ARBA" id="ARBA00004861"/>
    </source>
</evidence>
<evidence type="ECO:0000313" key="15">
    <source>
        <dbReference type="EMBL" id="KHJ89186.1"/>
    </source>
</evidence>
<evidence type="ECO:0000256" key="3">
    <source>
        <dbReference type="ARBA" id="ARBA00006221"/>
    </source>
</evidence>
<dbReference type="InterPro" id="IPR023031">
    <property type="entry name" value="OPRT"/>
</dbReference>
<sequence length="378" mass="42272">MKRTALHLKFMDYRHPTMWKWFGQGNLLHAPSHAPDVIRQLGDQADLVKALVRAGNVLLDHGAVIEKVESLGFRDLPYKRIAKQTREPVYASNFFLFHAHMSTEARNATKSILLHDLDMVHVAVVPVPTAQPPIKCNLEEILKPPSERQDFVASLSRVPAIMVSDYVRSPTGEATGDRISEDRLFQALYDMEVFRLGEYYLKSGQMTPIYIDLRRTFSQPKTLRMAAQAICDLVAAKGLSFEYVVGVPYAALPLATLVSDILDVPMLMKRKEVKSYGTGKLIEGVYQVGGTALIVEDVVTSGESIRETAESLRKEGLKVTDAVAVLDRQQGGTKELSKSAINFHSVLTMEKILDGLISKNQITEQRKKEIIDHLNKPF</sequence>
<dbReference type="NCBIfam" id="TIGR00336">
    <property type="entry name" value="pyrE"/>
    <property type="match status" value="1"/>
</dbReference>
<evidence type="ECO:0000256" key="13">
    <source>
        <dbReference type="ARBA" id="ARBA00023268"/>
    </source>
</evidence>
<dbReference type="InterPro" id="IPR029057">
    <property type="entry name" value="PRTase-like"/>
</dbReference>
<keyword evidence="8 15" id="KW-0328">Glycosyltransferase</keyword>
<gene>
    <name evidence="15" type="ORF">OESDEN_10997</name>
</gene>
<comment type="pathway">
    <text evidence="2">Pyrimidine metabolism; UMP biosynthesis via de novo pathway; UMP from orotate: step 1/2.</text>
</comment>
<name>A0A0B1SZ73_OESDE</name>
<accession>A0A0B1SZ73</accession>
<evidence type="ECO:0000256" key="12">
    <source>
        <dbReference type="ARBA" id="ARBA00023239"/>
    </source>
</evidence>
<dbReference type="AlphaFoldDB" id="A0A0B1SZ73"/>
<keyword evidence="11" id="KW-0665">Pyrimidine biosynthesis</keyword>
<evidence type="ECO:0000256" key="5">
    <source>
        <dbReference type="ARBA" id="ARBA00011971"/>
    </source>
</evidence>
<dbReference type="FunFam" id="3.40.50.2020:FF:000025">
    <property type="entry name" value="Uridine monophosphate synthetase"/>
    <property type="match status" value="1"/>
</dbReference>
<dbReference type="Gene3D" id="3.30.70.60">
    <property type="match status" value="1"/>
</dbReference>
<dbReference type="UniPathway" id="UPA00070">
    <property type="reaction ID" value="UER00119"/>
</dbReference>
<dbReference type="Proteomes" id="UP000053660">
    <property type="component" value="Unassembled WGS sequence"/>
</dbReference>
<dbReference type="InterPro" id="IPR035980">
    <property type="entry name" value="Ribosomal_bS6_sf"/>
</dbReference>
<dbReference type="EC" id="2.4.2.10" evidence="5"/>
<dbReference type="GO" id="GO:0003735">
    <property type="term" value="F:structural constituent of ribosome"/>
    <property type="evidence" value="ECO:0007669"/>
    <property type="project" value="InterPro"/>
</dbReference>
<keyword evidence="16" id="KW-1185">Reference proteome</keyword>
<dbReference type="GO" id="GO:0019856">
    <property type="term" value="P:pyrimidine nucleobase biosynthetic process"/>
    <property type="evidence" value="ECO:0007669"/>
    <property type="project" value="TreeGrafter"/>
</dbReference>
<dbReference type="SUPFAM" id="SSF54995">
    <property type="entry name" value="Ribosomal protein S6"/>
    <property type="match status" value="1"/>
</dbReference>
<evidence type="ECO:0000313" key="16">
    <source>
        <dbReference type="Proteomes" id="UP000053660"/>
    </source>
</evidence>
<dbReference type="GO" id="GO:0005840">
    <property type="term" value="C:ribosome"/>
    <property type="evidence" value="ECO:0007669"/>
    <property type="project" value="InterPro"/>
</dbReference>
<comment type="similarity">
    <text evidence="4">In the C-terminal section; belongs to the OMP decarboxylase family.</text>
</comment>
<keyword evidence="13" id="KW-0511">Multifunctional enzyme</keyword>
<evidence type="ECO:0000256" key="8">
    <source>
        <dbReference type="ARBA" id="ARBA00022676"/>
    </source>
</evidence>
<dbReference type="EC" id="4.1.1.23" evidence="6"/>
<dbReference type="GO" id="GO:0019843">
    <property type="term" value="F:rRNA binding"/>
    <property type="evidence" value="ECO:0007669"/>
    <property type="project" value="InterPro"/>
</dbReference>
<evidence type="ECO:0000256" key="4">
    <source>
        <dbReference type="ARBA" id="ARBA00009769"/>
    </source>
</evidence>